<evidence type="ECO:0000313" key="3">
    <source>
        <dbReference type="Proteomes" id="UP000552864"/>
    </source>
</evidence>
<dbReference type="EMBL" id="JABAHZ010000001">
    <property type="protein sequence ID" value="NLR78336.1"/>
    <property type="molecule type" value="Genomic_DNA"/>
</dbReference>
<proteinExistence type="predicted"/>
<dbReference type="Proteomes" id="UP000552864">
    <property type="component" value="Unassembled WGS sequence"/>
</dbReference>
<evidence type="ECO:0000256" key="1">
    <source>
        <dbReference type="SAM" id="SignalP"/>
    </source>
</evidence>
<gene>
    <name evidence="2" type="ORF">HGH91_06855</name>
</gene>
<keyword evidence="3" id="KW-1185">Reference proteome</keyword>
<evidence type="ECO:0000313" key="2">
    <source>
        <dbReference type="EMBL" id="NLR78336.1"/>
    </source>
</evidence>
<name>A0A847SLT1_9BACT</name>
<organism evidence="2 3">
    <name type="scientific">Chitinophaga eiseniae</name>
    <dbReference type="NCBI Taxonomy" id="634771"/>
    <lineage>
        <taxon>Bacteria</taxon>
        <taxon>Pseudomonadati</taxon>
        <taxon>Bacteroidota</taxon>
        <taxon>Chitinophagia</taxon>
        <taxon>Chitinophagales</taxon>
        <taxon>Chitinophagaceae</taxon>
        <taxon>Chitinophaga</taxon>
    </lineage>
</organism>
<comment type="caution">
    <text evidence="2">The sequence shown here is derived from an EMBL/GenBank/DDBJ whole genome shotgun (WGS) entry which is preliminary data.</text>
</comment>
<sequence length="186" mass="21094">MSKFQIVLLSLLLYFMTGHAQITSQGFDSIKLNRNIYEYMDVTPFQKFQDQNLFSVETPDEFYNIGLPVSKDTVLDIKYIFAQTDADGQIKRLTLFIDDSKNNALELLKQIFGNEHTTAQSSLGKAYGNIFYGWVTPDKTVIIMAKTDKINKNFGIPVTSIAITKQSDLLKIAGNNIHLKLPELLF</sequence>
<reference evidence="2 3" key="1">
    <citation type="submission" date="2020-04" db="EMBL/GenBank/DDBJ databases">
        <authorList>
            <person name="Yin C."/>
        </authorList>
    </citation>
    <scope>NUCLEOTIDE SEQUENCE [LARGE SCALE GENOMIC DNA]</scope>
    <source>
        <strain evidence="2 3">Ak56</strain>
    </source>
</reference>
<dbReference type="AlphaFoldDB" id="A0A847SLT1"/>
<feature type="signal peptide" evidence="1">
    <location>
        <begin position="1"/>
        <end position="20"/>
    </location>
</feature>
<keyword evidence="1" id="KW-0732">Signal</keyword>
<dbReference type="RefSeq" id="WP_168737678.1">
    <property type="nucleotide sequence ID" value="NZ_JABAHZ010000001.1"/>
</dbReference>
<feature type="chain" id="PRO_5032433100" description="DUF4252 domain-containing protein" evidence="1">
    <location>
        <begin position="21"/>
        <end position="186"/>
    </location>
</feature>
<accession>A0A847SLT1</accession>
<evidence type="ECO:0008006" key="4">
    <source>
        <dbReference type="Google" id="ProtNLM"/>
    </source>
</evidence>
<protein>
    <recommendedName>
        <fullName evidence="4">DUF4252 domain-containing protein</fullName>
    </recommendedName>
</protein>